<dbReference type="EMBL" id="HG697395">
    <property type="protein sequence ID" value="CDI87402.1"/>
    <property type="molecule type" value="Genomic_DNA"/>
</dbReference>
<sequence length="1532" mass="169656">MAQEEDVRFQGGLEKMLNQLTPQQQWEREGNLAAASAIRELKRFGETANTAEQKKALIDVGYKAKQKHYEKRLLLKDPNQIGLGNVLDGQNPLLRRDIFRRKLFPIRFEESAKNVEEVQQLLMKRQPVSQLVISLLYLAMLLLFLSYALEIKKLFEATDGIASPLNSALAPRLSSFNSMSYEVAKAEETNSPPASVGVTVDAGLPVDVYTLKTKGGVAAWLLYGFIPLLYGPSSQTSNLGSARVVGNCFRLTFRQVELEDVGGFDLGYDGIWPIAASGPASAIAAAKLRSDNPLISPPGSRFTYSYPFAASGEDKAFNQRGGHYQVICEDSMQAAQNALQQNQAASRYPPWFVPLPVIADRRTISTVVDFFAVNPVTETFSHCAVLFSFTSSGTLQRPLVWVSSLIPFSAQSDGVVRYTSLGLMLAFMLLYLLCDFLSSFAAAQVVALLAPEIGTAIGADGYYTLLEAPRAVSESEFSQMIGNYYSLFRMNDAVQQACTVFGSLAALTGLTTSAAFLLGGTLGNYNLYMMTSVNPVLAGIFFVPLFLVFSAFGFTIVTAVVLRKHDFCAESVQQGVIKYKLEEKTVALLDDSDTFGLDDDIEEARELKEKKMAKRRPKPLGKKKGKDFYRRELHEDEGRSSEEEDGGLPPQYPPWVWNAIGMEDPRNKYALQTGEKQGFYVDPASLGAYSRTYGYFSGFNVAGVTDRSNWYFTPDIPCTHVAECPAPSVAKVYVLVRNQAQEDHEDAWKKLFVVAFVAIIIATASLQLSVGSAADLRDMSGKAISKTVFPLDPVEFTCKDPSLGLPDVGAKIIFPNQNVFSVNSPKSLYNWLLGEDGLMSLLASAPTALAYEAFPRITIPSGATYQQLVVYNWNSAIVARSVRVVLALRFESEYPAQLGFTCEALQCDYQPPFEPTAFRSFVSELVHQDVLRDLGAELAFFAVLVNPNSDNVVLELSIRFRRDRGGTVAPALTVEAYELQPYAAWHSDAVAAIALQVASVALFLFFGCSFFVELYRLRRSLKQEREDYSFGLCLGIFFVDDLFSLKQEREDYSFGLCLGIFFVDDLFNLFDFIGFGVLAGSIVVWALHVLAPTQFQVFNLADDLATATAAAAAGGTQEAQATAAAGDLFEAVSSTAASLRAYAQLAAAILAVAFLRLLRIGRKRKRLTLMFFALASAAEEMIQVLMGTILVFIGFSLLASAAEEMIQVLMGTILVFIGFSFLCFLSFGRQLESYSTLKNSFTSTIMLTTGFFPLSQLFHADAVIAGAFVFPYLFFMGVICFSFFLCVLLRSLAFRSAEIKTMEKLGKIAHRSVLESLQLFFAELMCNFGSKKAALQQEKQQELESLEQHEDAITHIGRATVTKQQDKTAQLINTEERRRREKPLKVVELPPDVVTSALSDEQYAALPEEVRLYAAQEVALFIDRFRMMVTQLRLGSGSMVSLLQQMESETYAELSALSRDVAQQEGHLRHELSVYASQVVNGQQRLTAYIKYIEKALKDREEELQLQRRELEILESRVEGGLKETEGYEGYR</sequence>
<dbReference type="OrthoDB" id="330982at2759"/>
<feature type="transmembrane region" description="Helical" evidence="3">
    <location>
        <begin position="1264"/>
        <end position="1289"/>
    </location>
</feature>
<feature type="transmembrane region" description="Helical" evidence="3">
    <location>
        <begin position="497"/>
        <end position="518"/>
    </location>
</feature>
<keyword evidence="5" id="KW-1185">Reference proteome</keyword>
<feature type="transmembrane region" description="Helical" evidence="3">
    <location>
        <begin position="1170"/>
        <end position="1199"/>
    </location>
</feature>
<keyword evidence="3" id="KW-0812">Transmembrane</keyword>
<dbReference type="InterPro" id="IPR051223">
    <property type="entry name" value="Polycystin"/>
</dbReference>
<feature type="transmembrane region" description="Helical" evidence="3">
    <location>
        <begin position="538"/>
        <end position="562"/>
    </location>
</feature>
<organism evidence="4 5">
    <name type="scientific">Eimeria praecox</name>
    <dbReference type="NCBI Taxonomy" id="51316"/>
    <lineage>
        <taxon>Eukaryota</taxon>
        <taxon>Sar</taxon>
        <taxon>Alveolata</taxon>
        <taxon>Apicomplexa</taxon>
        <taxon>Conoidasida</taxon>
        <taxon>Coccidia</taxon>
        <taxon>Eucoccidiorida</taxon>
        <taxon>Eimeriorina</taxon>
        <taxon>Eimeriidae</taxon>
        <taxon>Eimeria</taxon>
    </lineage>
</organism>
<reference evidence="4" key="2">
    <citation type="submission" date="2013-10" db="EMBL/GenBank/DDBJ databases">
        <authorList>
            <person name="Aslett M."/>
        </authorList>
    </citation>
    <scope>NUCLEOTIDE SEQUENCE [LARGE SCALE GENOMIC DNA]</scope>
    <source>
        <strain evidence="4">Houghton</strain>
    </source>
</reference>
<feature type="compositionally biased region" description="Basic and acidic residues" evidence="2">
    <location>
        <begin position="631"/>
        <end position="641"/>
    </location>
</feature>
<feature type="transmembrane region" description="Helical" evidence="3">
    <location>
        <begin position="1141"/>
        <end position="1158"/>
    </location>
</feature>
<feature type="transmembrane region" description="Helical" evidence="3">
    <location>
        <begin position="1205"/>
        <end position="1227"/>
    </location>
</feature>
<evidence type="ECO:0000256" key="1">
    <source>
        <dbReference type="SAM" id="Coils"/>
    </source>
</evidence>
<evidence type="ECO:0000256" key="3">
    <source>
        <dbReference type="SAM" id="Phobius"/>
    </source>
</evidence>
<evidence type="ECO:0000313" key="5">
    <source>
        <dbReference type="Proteomes" id="UP000018201"/>
    </source>
</evidence>
<protein>
    <recommendedName>
        <fullName evidence="6">Polycystin cation channel PKD1/PKD2 domain-containing protein</fullName>
    </recommendedName>
</protein>
<proteinExistence type="predicted"/>
<evidence type="ECO:0000313" key="4">
    <source>
        <dbReference type="EMBL" id="CDI87402.1"/>
    </source>
</evidence>
<keyword evidence="1" id="KW-0175">Coiled coil</keyword>
<dbReference type="VEuPathDB" id="ToxoDB:EPH_0005580"/>
<feature type="transmembrane region" description="Helical" evidence="3">
    <location>
        <begin position="751"/>
        <end position="770"/>
    </location>
</feature>
<accession>U6H676</accession>
<dbReference type="Proteomes" id="UP000018201">
    <property type="component" value="Unassembled WGS sequence"/>
</dbReference>
<evidence type="ECO:0000256" key="2">
    <source>
        <dbReference type="SAM" id="MobiDB-lite"/>
    </source>
</evidence>
<gene>
    <name evidence="4" type="ORF">EPH_0005580</name>
</gene>
<dbReference type="PANTHER" id="PTHR10877:SF183">
    <property type="entry name" value="AT14535P-RELATED"/>
    <property type="match status" value="1"/>
</dbReference>
<feature type="coiled-coil region" evidence="1">
    <location>
        <begin position="1490"/>
        <end position="1517"/>
    </location>
</feature>
<feature type="transmembrane region" description="Helical" evidence="3">
    <location>
        <begin position="131"/>
        <end position="149"/>
    </location>
</feature>
<dbReference type="PANTHER" id="PTHR10877">
    <property type="entry name" value="POLYCYSTIN FAMILY MEMBER"/>
    <property type="match status" value="1"/>
</dbReference>
<feature type="transmembrane region" description="Helical" evidence="3">
    <location>
        <begin position="989"/>
        <end position="1015"/>
    </location>
</feature>
<evidence type="ECO:0008006" key="6">
    <source>
        <dbReference type="Google" id="ProtNLM"/>
    </source>
</evidence>
<keyword evidence="3" id="KW-1133">Transmembrane helix</keyword>
<feature type="region of interest" description="Disordered" evidence="2">
    <location>
        <begin position="631"/>
        <end position="651"/>
    </location>
</feature>
<feature type="transmembrane region" description="Helical" evidence="3">
    <location>
        <begin position="1069"/>
        <end position="1091"/>
    </location>
</feature>
<name>U6H676_9EIME</name>
<reference evidence="4" key="1">
    <citation type="submission" date="2013-10" db="EMBL/GenBank/DDBJ databases">
        <title>Genomic analysis of the causative agents of coccidiosis in chickens.</title>
        <authorList>
            <person name="Reid A.J."/>
            <person name="Blake D."/>
            <person name="Billington K."/>
            <person name="Browne H."/>
            <person name="Dunn M."/>
            <person name="Hung S."/>
            <person name="Kawahara F."/>
            <person name="Miranda-Saavedra D."/>
            <person name="Mourier T."/>
            <person name="Nagra H."/>
            <person name="Otto T.D."/>
            <person name="Rawlings N."/>
            <person name="Sanchez A."/>
            <person name="Sanders M."/>
            <person name="Subramaniam C."/>
            <person name="Tay Y."/>
            <person name="Dear P."/>
            <person name="Doerig C."/>
            <person name="Gruber A."/>
            <person name="Parkinson J."/>
            <person name="Shirley M."/>
            <person name="Wan K.L."/>
            <person name="Berriman M."/>
            <person name="Tomley F."/>
            <person name="Pain A."/>
        </authorList>
    </citation>
    <scope>NUCLEOTIDE SEQUENCE [LARGE SCALE GENOMIC DNA]</scope>
    <source>
        <strain evidence="4">Houghton</strain>
    </source>
</reference>
<keyword evidence="3" id="KW-0472">Membrane</keyword>
<feature type="transmembrane region" description="Helical" evidence="3">
    <location>
        <begin position="1239"/>
        <end position="1258"/>
    </location>
</feature>